<sequence>MMVSIESERPGSINLNDRRVSIIVEEQISDLPPAYDEMTRQSSITIETQQQFLLPPTYEDFIRRQNRNDETNL</sequence>
<comment type="caution">
    <text evidence="1">The sequence shown here is derived from an EMBL/GenBank/DDBJ whole genome shotgun (WGS) entry which is preliminary data.</text>
</comment>
<keyword evidence="3" id="KW-1185">Reference proteome</keyword>
<proteinExistence type="predicted"/>
<reference evidence="1" key="1">
    <citation type="submission" date="2021-02" db="EMBL/GenBank/DDBJ databases">
        <authorList>
            <person name="Nowell W R."/>
        </authorList>
    </citation>
    <scope>NUCLEOTIDE SEQUENCE</scope>
</reference>
<name>A0A815DVW0_9BILA</name>
<dbReference type="EMBL" id="CAJNOI010000535">
    <property type="protein sequence ID" value="CAF1302032.1"/>
    <property type="molecule type" value="Genomic_DNA"/>
</dbReference>
<dbReference type="Proteomes" id="UP000663877">
    <property type="component" value="Unassembled WGS sequence"/>
</dbReference>
<dbReference type="Proteomes" id="UP000663832">
    <property type="component" value="Unassembled WGS sequence"/>
</dbReference>
<evidence type="ECO:0000313" key="2">
    <source>
        <dbReference type="EMBL" id="CAF1576107.1"/>
    </source>
</evidence>
<evidence type="ECO:0000313" key="4">
    <source>
        <dbReference type="Proteomes" id="UP000663877"/>
    </source>
</evidence>
<gene>
    <name evidence="1" type="ORF">BJG266_LOCUS32337</name>
    <name evidence="2" type="ORF">QVE165_LOCUS49405</name>
</gene>
<protein>
    <submittedName>
        <fullName evidence="1">Uncharacterized protein</fullName>
    </submittedName>
</protein>
<dbReference type="EMBL" id="CAJNOM010000896">
    <property type="protein sequence ID" value="CAF1576107.1"/>
    <property type="molecule type" value="Genomic_DNA"/>
</dbReference>
<evidence type="ECO:0000313" key="3">
    <source>
        <dbReference type="Proteomes" id="UP000663832"/>
    </source>
</evidence>
<evidence type="ECO:0000313" key="1">
    <source>
        <dbReference type="EMBL" id="CAF1302032.1"/>
    </source>
</evidence>
<dbReference type="AlphaFoldDB" id="A0A815DVW0"/>
<accession>A0A815DVW0</accession>
<organism evidence="1 4">
    <name type="scientific">Adineta steineri</name>
    <dbReference type="NCBI Taxonomy" id="433720"/>
    <lineage>
        <taxon>Eukaryota</taxon>
        <taxon>Metazoa</taxon>
        <taxon>Spiralia</taxon>
        <taxon>Gnathifera</taxon>
        <taxon>Rotifera</taxon>
        <taxon>Eurotatoria</taxon>
        <taxon>Bdelloidea</taxon>
        <taxon>Adinetida</taxon>
        <taxon>Adinetidae</taxon>
        <taxon>Adineta</taxon>
    </lineage>
</organism>
<dbReference type="OrthoDB" id="10070478at2759"/>